<dbReference type="Pfam" id="PF00069">
    <property type="entry name" value="Pkinase"/>
    <property type="match status" value="2"/>
</dbReference>
<dbReference type="SUPFAM" id="SSF56112">
    <property type="entry name" value="Protein kinase-like (PK-like)"/>
    <property type="match status" value="1"/>
</dbReference>
<dbReference type="OrthoDB" id="8693905at2759"/>
<dbReference type="PROSITE" id="PS50011">
    <property type="entry name" value="PROTEIN_KINASE_DOM"/>
    <property type="match status" value="1"/>
</dbReference>
<evidence type="ECO:0000313" key="3">
    <source>
        <dbReference type="EMBL" id="KIZ06281.1"/>
    </source>
</evidence>
<dbReference type="Gene3D" id="1.10.510.10">
    <property type="entry name" value="Transferase(Phosphotransferase) domain 1"/>
    <property type="match status" value="1"/>
</dbReference>
<dbReference type="InterPro" id="IPR000719">
    <property type="entry name" value="Prot_kinase_dom"/>
</dbReference>
<dbReference type="GeneID" id="25734562"/>
<dbReference type="InterPro" id="IPR052751">
    <property type="entry name" value="Plant_MAPKKK"/>
</dbReference>
<feature type="domain" description="Protein kinase" evidence="2">
    <location>
        <begin position="43"/>
        <end position="336"/>
    </location>
</feature>
<dbReference type="Proteomes" id="UP000054498">
    <property type="component" value="Unassembled WGS sequence"/>
</dbReference>
<dbReference type="AlphaFoldDB" id="A0A0D2NPE1"/>
<dbReference type="GO" id="GO:0004672">
    <property type="term" value="F:protein kinase activity"/>
    <property type="evidence" value="ECO:0007669"/>
    <property type="project" value="InterPro"/>
</dbReference>
<sequence>MLGSPLTGLSQLLGRGLAPHREATLILNEQGESASEESAKSLWDKFKAYRKAGFVKPFHVRRTPRACKAYALGGYIVKEYTGSRQKVEAEIRILQQLCHERLVSYEFIADEGARISIFMAWAGVPLRDHRLTRADAYDEDAARHTAHQLAAALAYLHARGIVHRDIKPDNLGVLLDQRLQLFDWGEAVSLEEAAVLTDKELGRAVGVAGTPLFMPPESLNHLTRRPGGECGCGGGCARSGADGRGVPSLRATLAPALDVWGLGTVVYFVIAGRDVFVGDSAWELEELADVVNRSGGVPLPEGAPASFAARDFLARCLERCPARRASAAELLGHPWLRGAATQAEVAAACAADARRARAGGRCGSVSSLGSSRRRGLWAVRASSASGSGSGAGASIGGGGGGGFSTSASGDGSSSAISDVRSTGSSASSALAAARLAQARGGTNGLLGPLPPSKAAVATCGLRSSATGGPQRASAADAGAGLPGSF</sequence>
<feature type="region of interest" description="Disordered" evidence="1">
    <location>
        <begin position="462"/>
        <end position="485"/>
    </location>
</feature>
<accession>A0A0D2NPE1</accession>
<dbReference type="InterPro" id="IPR011009">
    <property type="entry name" value="Kinase-like_dom_sf"/>
</dbReference>
<dbReference type="PANTHER" id="PTHR48011">
    <property type="entry name" value="CCR4-NOT TRANSCRIPTIONAL COMPLEX SUBUNIT CAF120-RELATED"/>
    <property type="match status" value="1"/>
</dbReference>
<dbReference type="SMART" id="SM00220">
    <property type="entry name" value="S_TKc"/>
    <property type="match status" value="1"/>
</dbReference>
<dbReference type="GO" id="GO:0007165">
    <property type="term" value="P:signal transduction"/>
    <property type="evidence" value="ECO:0007669"/>
    <property type="project" value="TreeGrafter"/>
</dbReference>
<gene>
    <name evidence="3" type="ORF">MNEG_1684</name>
</gene>
<organism evidence="3 4">
    <name type="scientific">Monoraphidium neglectum</name>
    <dbReference type="NCBI Taxonomy" id="145388"/>
    <lineage>
        <taxon>Eukaryota</taxon>
        <taxon>Viridiplantae</taxon>
        <taxon>Chlorophyta</taxon>
        <taxon>core chlorophytes</taxon>
        <taxon>Chlorophyceae</taxon>
        <taxon>CS clade</taxon>
        <taxon>Sphaeropleales</taxon>
        <taxon>Selenastraceae</taxon>
        <taxon>Monoraphidium</taxon>
    </lineage>
</organism>
<dbReference type="EMBL" id="KK100393">
    <property type="protein sequence ID" value="KIZ06281.1"/>
    <property type="molecule type" value="Genomic_DNA"/>
</dbReference>
<keyword evidence="4" id="KW-1185">Reference proteome</keyword>
<name>A0A0D2NPE1_9CHLO</name>
<dbReference type="RefSeq" id="XP_013905300.1">
    <property type="nucleotide sequence ID" value="XM_014049846.1"/>
</dbReference>
<dbReference type="STRING" id="145388.A0A0D2NPE1"/>
<evidence type="ECO:0000313" key="4">
    <source>
        <dbReference type="Proteomes" id="UP000054498"/>
    </source>
</evidence>
<dbReference type="GO" id="GO:0005524">
    <property type="term" value="F:ATP binding"/>
    <property type="evidence" value="ECO:0007669"/>
    <property type="project" value="InterPro"/>
</dbReference>
<dbReference type="PANTHER" id="PTHR48011:SF4">
    <property type="entry name" value="MITOGEN-ACTIVATED PROTEIN KINASE KINASE KINASE 19"/>
    <property type="match status" value="1"/>
</dbReference>
<reference evidence="3 4" key="1">
    <citation type="journal article" date="2013" name="BMC Genomics">
        <title>Reconstruction of the lipid metabolism for the microalga Monoraphidium neglectum from its genome sequence reveals characteristics suitable for biofuel production.</title>
        <authorList>
            <person name="Bogen C."/>
            <person name="Al-Dilaimi A."/>
            <person name="Albersmeier A."/>
            <person name="Wichmann J."/>
            <person name="Grundmann M."/>
            <person name="Rupp O."/>
            <person name="Lauersen K.J."/>
            <person name="Blifernez-Klassen O."/>
            <person name="Kalinowski J."/>
            <person name="Goesmann A."/>
            <person name="Mussgnug J.H."/>
            <person name="Kruse O."/>
        </authorList>
    </citation>
    <scope>NUCLEOTIDE SEQUENCE [LARGE SCALE GENOMIC DNA]</scope>
    <source>
        <strain evidence="3 4">SAG 48.87</strain>
    </source>
</reference>
<evidence type="ECO:0000259" key="2">
    <source>
        <dbReference type="PROSITE" id="PS50011"/>
    </source>
</evidence>
<protein>
    <recommendedName>
        <fullName evidence="2">Protein kinase domain-containing protein</fullName>
    </recommendedName>
</protein>
<dbReference type="KEGG" id="mng:MNEG_1684"/>
<proteinExistence type="predicted"/>
<evidence type="ECO:0000256" key="1">
    <source>
        <dbReference type="SAM" id="MobiDB-lite"/>
    </source>
</evidence>